<evidence type="ECO:0000313" key="1">
    <source>
        <dbReference type="EMBL" id="SVE37810.1"/>
    </source>
</evidence>
<name>A0A383D0G8_9ZZZZ</name>
<proteinExistence type="predicted"/>
<gene>
    <name evidence="1" type="ORF">METZ01_LOCUS490664</name>
</gene>
<feature type="non-terminal residue" evidence="1">
    <location>
        <position position="238"/>
    </location>
</feature>
<dbReference type="EMBL" id="UINC01213160">
    <property type="protein sequence ID" value="SVE37810.1"/>
    <property type="molecule type" value="Genomic_DNA"/>
</dbReference>
<feature type="non-terminal residue" evidence="1">
    <location>
        <position position="1"/>
    </location>
</feature>
<dbReference type="AlphaFoldDB" id="A0A383D0G8"/>
<organism evidence="1">
    <name type="scientific">marine metagenome</name>
    <dbReference type="NCBI Taxonomy" id="408172"/>
    <lineage>
        <taxon>unclassified sequences</taxon>
        <taxon>metagenomes</taxon>
        <taxon>ecological metagenomes</taxon>
    </lineage>
</organism>
<sequence>VMTLAKPTEKNKKLVIVQLSGGNDYLNTVVPYNNDLYYDFRPSVSVKPEDVIQIDQNIGFRTHMEPIKRLWDQGKVAIIHGIGYPNPNRSHFRSMDIWHTALPEDIGSEGWLGRTVRDLDPKSENPAKAVNFGRGLPRALQCRGIPVASVGDLATYGIMTDIEDLRLREYALDSFSKMYGGIQGKDAVMDFLGQTGLDALKGADILRQAPESYSSTVEYADNPMANALKSAAQVMFAD</sequence>
<accession>A0A383D0G8</accession>
<reference evidence="1" key="1">
    <citation type="submission" date="2018-05" db="EMBL/GenBank/DDBJ databases">
        <authorList>
            <person name="Lanie J.A."/>
            <person name="Ng W.-L."/>
            <person name="Kazmierczak K.M."/>
            <person name="Andrzejewski T.M."/>
            <person name="Davidsen T.M."/>
            <person name="Wayne K.J."/>
            <person name="Tettelin H."/>
            <person name="Glass J.I."/>
            <person name="Rusch D."/>
            <person name="Podicherti R."/>
            <person name="Tsui H.-C.T."/>
            <person name="Winkler M.E."/>
        </authorList>
    </citation>
    <scope>NUCLEOTIDE SEQUENCE</scope>
</reference>
<evidence type="ECO:0008006" key="2">
    <source>
        <dbReference type="Google" id="ProtNLM"/>
    </source>
</evidence>
<protein>
    <recommendedName>
        <fullName evidence="2">DUF1501 domain-containing protein</fullName>
    </recommendedName>
</protein>